<protein>
    <submittedName>
        <fullName evidence="1">Uncharacterized protein</fullName>
    </submittedName>
</protein>
<dbReference type="AlphaFoldDB" id="A0A8H7P439"/>
<organism evidence="1 2">
    <name type="scientific">Rhodonia placenta</name>
    <dbReference type="NCBI Taxonomy" id="104341"/>
    <lineage>
        <taxon>Eukaryota</taxon>
        <taxon>Fungi</taxon>
        <taxon>Dikarya</taxon>
        <taxon>Basidiomycota</taxon>
        <taxon>Agaricomycotina</taxon>
        <taxon>Agaricomycetes</taxon>
        <taxon>Polyporales</taxon>
        <taxon>Adustoporiaceae</taxon>
        <taxon>Rhodonia</taxon>
    </lineage>
</organism>
<evidence type="ECO:0000313" key="2">
    <source>
        <dbReference type="Proteomes" id="UP000639403"/>
    </source>
</evidence>
<proteinExistence type="predicted"/>
<accession>A0A8H7P439</accession>
<name>A0A8H7P439_9APHY</name>
<dbReference type="EMBL" id="JADOXO010000061">
    <property type="protein sequence ID" value="KAF9816004.1"/>
    <property type="molecule type" value="Genomic_DNA"/>
</dbReference>
<evidence type="ECO:0000313" key="1">
    <source>
        <dbReference type="EMBL" id="KAF9816004.1"/>
    </source>
</evidence>
<sequence length="194" mass="21468">MPVKQSAKYQITNYCFDVVAPDDNSALLTTSDLLTPVSVSPHGALPPSFILEKQDSGAFHVLIPGGPTTTTRKAIAFNNLLYAERIPTNEDQKAPSVPGNGNIEWEILSTVREGTSPDYTEINGIYMIAVRGQPRMVWTLPGGKEGTQVEVVDLFTANLKDPIVERAYSVSLEPKWRPRQWLWRITPIDPDSGF</sequence>
<comment type="caution">
    <text evidence="1">The sequence shown here is derived from an EMBL/GenBank/DDBJ whole genome shotgun (WGS) entry which is preliminary data.</text>
</comment>
<reference evidence="1" key="2">
    <citation type="journal article" name="Front. Microbiol.">
        <title>Degradative Capacity of Two Strains of Rhodonia placenta: From Phenotype to Genotype.</title>
        <authorList>
            <person name="Kolle M."/>
            <person name="Horta M.A.C."/>
            <person name="Nowrousian M."/>
            <person name="Ohm R.A."/>
            <person name="Benz J.P."/>
            <person name="Pilgard A."/>
        </authorList>
    </citation>
    <scope>NUCLEOTIDE SEQUENCE</scope>
    <source>
        <strain evidence="1">FPRL280</strain>
    </source>
</reference>
<reference evidence="1" key="1">
    <citation type="submission" date="2020-11" db="EMBL/GenBank/DDBJ databases">
        <authorList>
            <person name="Koelle M."/>
            <person name="Horta M.A.C."/>
            <person name="Nowrousian M."/>
            <person name="Ohm R.A."/>
            <person name="Benz P."/>
            <person name="Pilgard A."/>
        </authorList>
    </citation>
    <scope>NUCLEOTIDE SEQUENCE</scope>
    <source>
        <strain evidence="1">FPRL280</strain>
    </source>
</reference>
<dbReference type="Proteomes" id="UP000639403">
    <property type="component" value="Unassembled WGS sequence"/>
</dbReference>
<gene>
    <name evidence="1" type="ORF">IEO21_04254</name>
</gene>